<evidence type="ECO:0000313" key="2">
    <source>
        <dbReference type="Proteomes" id="UP000486602"/>
    </source>
</evidence>
<dbReference type="AlphaFoldDB" id="A0A7K3WTV6"/>
<name>A0A7K3WTV6_9FLAO</name>
<dbReference type="RefSeq" id="WP_163285705.1">
    <property type="nucleotide sequence ID" value="NZ_JAAGVY010000023.1"/>
</dbReference>
<protein>
    <submittedName>
        <fullName evidence="1">Uncharacterized protein</fullName>
    </submittedName>
</protein>
<gene>
    <name evidence="1" type="ORF">G3O08_12435</name>
</gene>
<dbReference type="Proteomes" id="UP000486602">
    <property type="component" value="Unassembled WGS sequence"/>
</dbReference>
<organism evidence="1 2">
    <name type="scientific">Cryomorpha ignava</name>
    <dbReference type="NCBI Taxonomy" id="101383"/>
    <lineage>
        <taxon>Bacteria</taxon>
        <taxon>Pseudomonadati</taxon>
        <taxon>Bacteroidota</taxon>
        <taxon>Flavobacteriia</taxon>
        <taxon>Flavobacteriales</taxon>
        <taxon>Cryomorphaceae</taxon>
        <taxon>Cryomorpha</taxon>
    </lineage>
</organism>
<keyword evidence="2" id="KW-1185">Reference proteome</keyword>
<evidence type="ECO:0000313" key="1">
    <source>
        <dbReference type="EMBL" id="NEN24312.1"/>
    </source>
</evidence>
<comment type="caution">
    <text evidence="1">The sequence shown here is derived from an EMBL/GenBank/DDBJ whole genome shotgun (WGS) entry which is preliminary data.</text>
</comment>
<dbReference type="EMBL" id="JAAGVY010000023">
    <property type="protein sequence ID" value="NEN24312.1"/>
    <property type="molecule type" value="Genomic_DNA"/>
</dbReference>
<proteinExistence type="predicted"/>
<accession>A0A7K3WTV6</accession>
<reference evidence="1 2" key="1">
    <citation type="submission" date="2020-02" db="EMBL/GenBank/DDBJ databases">
        <title>Out from the shadows clarifying the taxonomy of the family Cryomorphaceae and related taxa by utilizing the GTDB taxonomic framework.</title>
        <authorList>
            <person name="Bowman J.P."/>
        </authorList>
    </citation>
    <scope>NUCLEOTIDE SEQUENCE [LARGE SCALE GENOMIC DNA]</scope>
    <source>
        <strain evidence="1 2">QSSC 1-22</strain>
    </source>
</reference>
<sequence length="275" mass="31684">MAKKKNDPKKSNEEIEFEHELTKLKLSAEHGLPFSEQKEEEIQFNETEEDFLERMREFEDAMENPDDREIAELLGFPNFPKEENLSDAEVSAALELAITALANKSIVLDVIYSTPDREIYRFITEELLKKESGMAGAGGMTTHFIYEEFHPNHTEDINEVVTHILHFICGGYKGALPWRIDNEVMLYGELVPQEEFEAVLDNHRHIFKGMNFIGVDSIKISIKKSKAHAKAKFRFYLDKTSGQPGEISTTAEFYFVLEADTFWLNRLVIDHFGIE</sequence>